<dbReference type="Pfam" id="PF09479">
    <property type="entry name" value="Flg_new"/>
    <property type="match status" value="2"/>
</dbReference>
<keyword evidence="4" id="KW-1185">Reference proteome</keyword>
<evidence type="ECO:0000313" key="4">
    <source>
        <dbReference type="Proteomes" id="UP000678679"/>
    </source>
</evidence>
<evidence type="ECO:0000313" key="3">
    <source>
        <dbReference type="EMBL" id="QWG05046.1"/>
    </source>
</evidence>
<feature type="signal peptide" evidence="2">
    <location>
        <begin position="1"/>
        <end position="23"/>
    </location>
</feature>
<dbReference type="EMBL" id="CP076133">
    <property type="protein sequence ID" value="QWG05046.1"/>
    <property type="molecule type" value="Genomic_DNA"/>
</dbReference>
<dbReference type="Gene3D" id="2.60.40.4270">
    <property type="entry name" value="Listeria-Bacteroides repeat domain"/>
    <property type="match status" value="2"/>
</dbReference>
<dbReference type="InterPro" id="IPR042229">
    <property type="entry name" value="Listeria/Bacterioides_rpt_sf"/>
</dbReference>
<name>A0AAX1NDK6_9BACT</name>
<gene>
    <name evidence="3" type="ORF">KMW28_21725</name>
</gene>
<comment type="subcellular location">
    <subcellularLocation>
        <location evidence="1">Cell envelope</location>
    </subcellularLocation>
</comment>
<dbReference type="InterPro" id="IPR013378">
    <property type="entry name" value="InlB-like_B-rpt"/>
</dbReference>
<dbReference type="Proteomes" id="UP000678679">
    <property type="component" value="Chromosome 2"/>
</dbReference>
<sequence>MAKQRILQFLVSLLILSSCQVNDEAPAIHSVSFETNGGTQIPTQEVTHGEVVTKPVDPERAGHEFLNWTKNDDPYNFEEEVLNDFTLIAEWEAIAVTYNVTFQFDNGAADSVVTVIENDFITEPNDPTKDDYVFVAWMSGEEVFDFATPITKETILIANYKEAYKPNVNPDATPFITEVLDFSPAPGQFVNYVDKEPSMENIIGDSHQFISLGTFGGSVTFKFDHSIMNNDGNDLAIYGNSFTGPYGDSCEPGIVMVCQDLNGNGIADDDEPWYQLKGSEYDKPETKHNFKITYFKPEEGENEYEIKYVSEYAGETEEGVLDFKPVEPFHQHAMFPNSSYYTEGQITFEGTCLASNLTEEDGIYSNNAYDWGYADNKGYEQEGVLQAADVFDLDNAVDKEGNKVNLVAVDFVKVHTATTDMAGWLGERSTEIVKAADISLLEIE</sequence>
<dbReference type="GO" id="GO:0030313">
    <property type="term" value="C:cell envelope"/>
    <property type="evidence" value="ECO:0007669"/>
    <property type="project" value="UniProtKB-SubCell"/>
</dbReference>
<dbReference type="PROSITE" id="PS51257">
    <property type="entry name" value="PROKAR_LIPOPROTEIN"/>
    <property type="match status" value="1"/>
</dbReference>
<feature type="chain" id="PRO_5043500169" evidence="2">
    <location>
        <begin position="24"/>
        <end position="444"/>
    </location>
</feature>
<evidence type="ECO:0000256" key="1">
    <source>
        <dbReference type="ARBA" id="ARBA00004196"/>
    </source>
</evidence>
<dbReference type="KEGG" id="fya:KMW28_21725"/>
<proteinExistence type="predicted"/>
<dbReference type="AlphaFoldDB" id="A0AAX1NDK6"/>
<evidence type="ECO:0000256" key="2">
    <source>
        <dbReference type="SAM" id="SignalP"/>
    </source>
</evidence>
<reference evidence="3 4" key="1">
    <citation type="submission" date="2021-05" db="EMBL/GenBank/DDBJ databases">
        <title>Comparative genomic studies on the polysaccharide-degrading batcterial strains of the Flammeovirga genus.</title>
        <authorList>
            <person name="Zewei F."/>
            <person name="Zheng Z."/>
            <person name="Yu L."/>
            <person name="Ruyue G."/>
            <person name="Yanhong M."/>
            <person name="Yuanyuan C."/>
            <person name="Jingyan G."/>
            <person name="Wenjun H."/>
        </authorList>
    </citation>
    <scope>NUCLEOTIDE SEQUENCE [LARGE SCALE GENOMIC DNA]</scope>
    <source>
        <strain evidence="3 4">NBRC:100898</strain>
    </source>
</reference>
<accession>A0AAX1NDK6</accession>
<organism evidence="3 4">
    <name type="scientific">Flammeovirga yaeyamensis</name>
    <dbReference type="NCBI Taxonomy" id="367791"/>
    <lineage>
        <taxon>Bacteria</taxon>
        <taxon>Pseudomonadati</taxon>
        <taxon>Bacteroidota</taxon>
        <taxon>Cytophagia</taxon>
        <taxon>Cytophagales</taxon>
        <taxon>Flammeovirgaceae</taxon>
        <taxon>Flammeovirga</taxon>
    </lineage>
</organism>
<protein>
    <submittedName>
        <fullName evidence="3">InlB B-repeat-containing protein</fullName>
    </submittedName>
</protein>
<keyword evidence="2" id="KW-0732">Signal</keyword>
<dbReference type="RefSeq" id="WP_169662271.1">
    <property type="nucleotide sequence ID" value="NZ_CP076133.1"/>
</dbReference>